<evidence type="ECO:0000256" key="5">
    <source>
        <dbReference type="ARBA" id="ARBA00022443"/>
    </source>
</evidence>
<feature type="region of interest" description="Disordered" evidence="8">
    <location>
        <begin position="274"/>
        <end position="342"/>
    </location>
</feature>
<comment type="similarity">
    <text evidence="2">Belongs to the STAM family.</text>
</comment>
<feature type="compositionally biased region" description="Low complexity" evidence="8">
    <location>
        <begin position="550"/>
        <end position="561"/>
    </location>
</feature>
<dbReference type="InterPro" id="IPR001452">
    <property type="entry name" value="SH3_domain"/>
</dbReference>
<dbReference type="PANTHER" id="PTHR47789:SF2">
    <property type="entry name" value="VHS DOMAIN-CONTAINING PROTEIN"/>
    <property type="match status" value="1"/>
</dbReference>
<evidence type="ECO:0000256" key="1">
    <source>
        <dbReference type="ARBA" id="ARBA00004125"/>
    </source>
</evidence>
<dbReference type="Gene3D" id="2.30.30.40">
    <property type="entry name" value="SH3 Domains"/>
    <property type="match status" value="1"/>
</dbReference>
<dbReference type="SMART" id="SM00326">
    <property type="entry name" value="SH3"/>
    <property type="match status" value="1"/>
</dbReference>
<dbReference type="Gene3D" id="1.25.40.90">
    <property type="match status" value="1"/>
</dbReference>
<dbReference type="InterPro" id="IPR045007">
    <property type="entry name" value="LSB5"/>
</dbReference>
<feature type="region of interest" description="Disordered" evidence="8">
    <location>
        <begin position="29"/>
        <end position="67"/>
    </location>
</feature>
<sequence>MGIDQRYASVDSLAASTIANIDSAEARIERREREKDSGWLSKLTGGGADKDKNHHHHGHTLGHGQKEWERSQSWQLVRHNNEEGGELARTIGFLTATASENWALVLDVCERASASDASAKEAIRALRREFKYGQPQAQLSAARLWAIMLRNSSDTFISQSTSRKFLDTLEDLLLSSRTNPVVMERVLDVLAAAAYASGSKKNTGFRGLWKKVKPHDKPDEGIPFDTDDAMFNPPVLGIGGAGDHRPFIDTPQTRVFHPQHQHQLSYPNQQIYHQAQAKNSEHGHGNGDAPVPPPTKERERSERKEREHTHTGDRERERRDSNRDREPRDPNRERTATIIPPEEDIRRLFQECIIGKGDAALLSQALLHMTPENFFEELTGERKERGVVGGNTTVKELQMKCISEQELIAAQIPWAFAGAERSRKEVGEGGDETTEEKLLGDLLGANEELVASLGEYEDLERLAAERKVTEESRRDVGGRRGRDEIERQIHQEELLPSSSHAQPPLPANLTPGRASPNLVGSPRTPSPNWRTGTASQSPSSSPPMRPPYVSPSIPSRGSRPSSIVIAGEDNVKSLALPPLPRGLSSLGFVFPHVSRAWNNEVFDGRDGGESSSSMARSKNADGGYMEDGEIDLITPESDLTPCQALALCSYTPSSNDRDHISFAHNEIIDILDQEGDLWPARKADGTFGLAPSKFLRPLVAG</sequence>
<dbReference type="EMBL" id="JBAHYK010000997">
    <property type="protein sequence ID" value="KAL0570080.1"/>
    <property type="molecule type" value="Genomic_DNA"/>
</dbReference>
<protein>
    <recommendedName>
        <fullName evidence="3">Class E vacuolar protein-sorting machinery protein HSE1</fullName>
    </recommendedName>
    <alternativeName>
        <fullName evidence="4">Class E vacuolar protein-sorting machinery protein hse1</fullName>
    </alternativeName>
</protein>
<dbReference type="PROSITE" id="PS50179">
    <property type="entry name" value="VHS"/>
    <property type="match status" value="1"/>
</dbReference>
<feature type="region of interest" description="Disordered" evidence="8">
    <location>
        <begin position="604"/>
        <end position="623"/>
    </location>
</feature>
<dbReference type="CDD" id="cd16980">
    <property type="entry name" value="VHS_Lsb5"/>
    <property type="match status" value="1"/>
</dbReference>
<evidence type="ECO:0000256" key="2">
    <source>
        <dbReference type="ARBA" id="ARBA00009666"/>
    </source>
</evidence>
<dbReference type="PROSITE" id="PS50002">
    <property type="entry name" value="SH3"/>
    <property type="match status" value="1"/>
</dbReference>
<keyword evidence="6" id="KW-0967">Endosome</keyword>
<comment type="caution">
    <text evidence="11">The sequence shown here is derived from an EMBL/GenBank/DDBJ whole genome shotgun (WGS) entry which is preliminary data.</text>
</comment>
<feature type="region of interest" description="Disordered" evidence="8">
    <location>
        <begin position="492"/>
        <end position="561"/>
    </location>
</feature>
<dbReference type="Proteomes" id="UP001465976">
    <property type="component" value="Unassembled WGS sequence"/>
</dbReference>
<gene>
    <name evidence="11" type="ORF">V5O48_011874</name>
</gene>
<evidence type="ECO:0000256" key="7">
    <source>
        <dbReference type="PROSITE-ProRule" id="PRU00192"/>
    </source>
</evidence>
<evidence type="ECO:0000256" key="6">
    <source>
        <dbReference type="ARBA" id="ARBA00022753"/>
    </source>
</evidence>
<evidence type="ECO:0000256" key="8">
    <source>
        <dbReference type="SAM" id="MobiDB-lite"/>
    </source>
</evidence>
<evidence type="ECO:0000256" key="4">
    <source>
        <dbReference type="ARBA" id="ARBA00018978"/>
    </source>
</evidence>
<dbReference type="InterPro" id="IPR008942">
    <property type="entry name" value="ENTH_VHS"/>
</dbReference>
<dbReference type="SUPFAM" id="SSF48464">
    <property type="entry name" value="ENTH/VHS domain"/>
    <property type="match status" value="1"/>
</dbReference>
<dbReference type="Pfam" id="PF00790">
    <property type="entry name" value="VHS"/>
    <property type="match status" value="1"/>
</dbReference>
<dbReference type="PANTHER" id="PTHR47789">
    <property type="entry name" value="LAS SEVENTEEN-BINDING PROTEIN 5"/>
    <property type="match status" value="1"/>
</dbReference>
<feature type="compositionally biased region" description="Basic and acidic residues" evidence="8">
    <location>
        <begin position="295"/>
        <end position="335"/>
    </location>
</feature>
<evidence type="ECO:0000313" key="12">
    <source>
        <dbReference type="Proteomes" id="UP001465976"/>
    </source>
</evidence>
<reference evidence="11 12" key="1">
    <citation type="submission" date="2024-02" db="EMBL/GenBank/DDBJ databases">
        <title>A draft genome for the cacao thread blight pathogen Marasmius crinis-equi.</title>
        <authorList>
            <person name="Cohen S.P."/>
            <person name="Baruah I.K."/>
            <person name="Amoako-Attah I."/>
            <person name="Bukari Y."/>
            <person name="Meinhardt L.W."/>
            <person name="Bailey B.A."/>
        </authorList>
    </citation>
    <scope>NUCLEOTIDE SEQUENCE [LARGE SCALE GENOMIC DNA]</scope>
    <source>
        <strain evidence="11 12">GH-76</strain>
    </source>
</reference>
<dbReference type="SUPFAM" id="SSF50044">
    <property type="entry name" value="SH3-domain"/>
    <property type="match status" value="1"/>
</dbReference>
<proteinExistence type="inferred from homology"/>
<evidence type="ECO:0000259" key="9">
    <source>
        <dbReference type="PROSITE" id="PS50002"/>
    </source>
</evidence>
<keyword evidence="12" id="KW-1185">Reference proteome</keyword>
<organism evidence="11 12">
    <name type="scientific">Marasmius crinis-equi</name>
    <dbReference type="NCBI Taxonomy" id="585013"/>
    <lineage>
        <taxon>Eukaryota</taxon>
        <taxon>Fungi</taxon>
        <taxon>Dikarya</taxon>
        <taxon>Basidiomycota</taxon>
        <taxon>Agaricomycotina</taxon>
        <taxon>Agaricomycetes</taxon>
        <taxon>Agaricomycetidae</taxon>
        <taxon>Agaricales</taxon>
        <taxon>Marasmiineae</taxon>
        <taxon>Marasmiaceae</taxon>
        <taxon>Marasmius</taxon>
    </lineage>
</organism>
<evidence type="ECO:0000313" key="11">
    <source>
        <dbReference type="EMBL" id="KAL0570080.1"/>
    </source>
</evidence>
<evidence type="ECO:0000256" key="3">
    <source>
        <dbReference type="ARBA" id="ARBA00017923"/>
    </source>
</evidence>
<comment type="subcellular location">
    <subcellularLocation>
        <location evidence="1">Endosome membrane</location>
        <topology evidence="1">Peripheral membrane protein</topology>
        <orientation evidence="1">Cytoplasmic side</orientation>
    </subcellularLocation>
</comment>
<dbReference type="InterPro" id="IPR036028">
    <property type="entry name" value="SH3-like_dom_sf"/>
</dbReference>
<accession>A0ABR3F4C6</accession>
<feature type="domain" description="SH3" evidence="9">
    <location>
        <begin position="639"/>
        <end position="700"/>
    </location>
</feature>
<feature type="domain" description="VHS" evidence="10">
    <location>
        <begin position="99"/>
        <end position="190"/>
    </location>
</feature>
<name>A0ABR3F4C6_9AGAR</name>
<feature type="compositionally biased region" description="Pro residues" evidence="8">
    <location>
        <begin position="540"/>
        <end position="549"/>
    </location>
</feature>
<evidence type="ECO:0000259" key="10">
    <source>
        <dbReference type="PROSITE" id="PS50179"/>
    </source>
</evidence>
<dbReference type="InterPro" id="IPR002014">
    <property type="entry name" value="VHS_dom"/>
</dbReference>
<keyword evidence="5 7" id="KW-0728">SH3 domain</keyword>